<dbReference type="STRING" id="1736674.APS56_16070"/>
<feature type="coiled-coil region" evidence="1">
    <location>
        <begin position="179"/>
        <end position="206"/>
    </location>
</feature>
<evidence type="ECO:0000313" key="4">
    <source>
        <dbReference type="EMBL" id="ALJ06557.1"/>
    </source>
</evidence>
<dbReference type="EMBL" id="CP012898">
    <property type="protein sequence ID" value="ALJ06557.1"/>
    <property type="molecule type" value="Genomic_DNA"/>
</dbReference>
<dbReference type="InterPro" id="IPR058916">
    <property type="entry name" value="PH_40"/>
</dbReference>
<keyword evidence="2" id="KW-0472">Membrane</keyword>
<dbReference type="KEGG" id="ahz:APS56_16070"/>
<organism evidence="4 5">
    <name type="scientific">Pseudalgibacter alginicilyticus</name>
    <dbReference type="NCBI Taxonomy" id="1736674"/>
    <lineage>
        <taxon>Bacteria</taxon>
        <taxon>Pseudomonadati</taxon>
        <taxon>Bacteroidota</taxon>
        <taxon>Flavobacteriia</taxon>
        <taxon>Flavobacteriales</taxon>
        <taxon>Flavobacteriaceae</taxon>
        <taxon>Pseudalgibacter</taxon>
    </lineage>
</organism>
<dbReference type="Pfam" id="PF26566">
    <property type="entry name" value="PH_40"/>
    <property type="match status" value="1"/>
</dbReference>
<name>A0A0P0CUF4_9FLAO</name>
<proteinExistence type="predicted"/>
<keyword evidence="1" id="KW-0175">Coiled coil</keyword>
<dbReference type="AlphaFoldDB" id="A0A0P0CUF4"/>
<keyword evidence="2" id="KW-0812">Transmembrane</keyword>
<feature type="transmembrane region" description="Helical" evidence="2">
    <location>
        <begin position="26"/>
        <end position="47"/>
    </location>
</feature>
<evidence type="ECO:0000313" key="5">
    <source>
        <dbReference type="Proteomes" id="UP000057981"/>
    </source>
</evidence>
<gene>
    <name evidence="4" type="ORF">APS56_16070</name>
</gene>
<protein>
    <recommendedName>
        <fullName evidence="3">PH domain-containing protein</fullName>
    </recommendedName>
</protein>
<feature type="domain" description="PH" evidence="3">
    <location>
        <begin position="3"/>
        <end position="128"/>
    </location>
</feature>
<keyword evidence="2" id="KW-1133">Transmembrane helix</keyword>
<sequence>MIVLTPIFQYFKGVENFEFDALYMKILIGIVFVFNIPAICILINYYIQNKDITLEIDTQTDFIKINKKGKTKNYKISDIETSIYNIGIYYKNAIDNNSRWSTIHSDFGYWDLKFVNGDRYYLSNLLVDFLHEKAFVKKTKYRFRLFPYIDKLNKKAGIEFKKIQIQEKTRVEKFVEQYQSKNERQLREILDNKKSYQKEAVEAAELVLKNKNVG</sequence>
<dbReference type="RefSeq" id="WP_054730749.1">
    <property type="nucleotide sequence ID" value="NZ_CP012898.1"/>
</dbReference>
<evidence type="ECO:0000256" key="1">
    <source>
        <dbReference type="SAM" id="Coils"/>
    </source>
</evidence>
<dbReference type="Proteomes" id="UP000057981">
    <property type="component" value="Chromosome"/>
</dbReference>
<evidence type="ECO:0000256" key="2">
    <source>
        <dbReference type="SAM" id="Phobius"/>
    </source>
</evidence>
<evidence type="ECO:0000259" key="3">
    <source>
        <dbReference type="Pfam" id="PF26566"/>
    </source>
</evidence>
<dbReference type="OrthoDB" id="1443333at2"/>
<reference evidence="4 5" key="1">
    <citation type="submission" date="2015-10" db="EMBL/GenBank/DDBJ databases">
        <authorList>
            <person name="Gilbert D.G."/>
        </authorList>
    </citation>
    <scope>NUCLEOTIDE SEQUENCE [LARGE SCALE GENOMIC DNA]</scope>
    <source>
        <strain evidence="5">HZ-22</strain>
    </source>
</reference>
<keyword evidence="5" id="KW-1185">Reference proteome</keyword>
<accession>A0A0P0CUF4</accession>